<accession>A0A679JC66</accession>
<dbReference type="GO" id="GO:0005524">
    <property type="term" value="F:ATP binding"/>
    <property type="evidence" value="ECO:0007669"/>
    <property type="project" value="UniProtKB-UniRule"/>
</dbReference>
<comment type="similarity">
    <text evidence="1 7">Belongs to the MurCDEF family. MurE subfamily.</text>
</comment>
<comment type="PTM">
    <text evidence="7">Carboxylation is probably crucial for Mg(2+) binding and, consequently, for the gamma-phosphate positioning of ATP.</text>
</comment>
<comment type="cofactor">
    <cofactor evidence="7">
        <name>Mg(2+)</name>
        <dbReference type="ChEBI" id="CHEBI:18420"/>
    </cofactor>
</comment>
<dbReference type="SUPFAM" id="SSF63418">
    <property type="entry name" value="MurE/MurF N-terminal domain"/>
    <property type="match status" value="1"/>
</dbReference>
<feature type="binding site" evidence="7">
    <location>
        <position position="185"/>
    </location>
    <ligand>
        <name>UDP-N-acetyl-alpha-D-muramoyl-L-alanyl-D-glutamate</name>
        <dbReference type="ChEBI" id="CHEBI:83900"/>
    </ligand>
</feature>
<dbReference type="UniPathway" id="UPA00219"/>
<dbReference type="GO" id="GO:0008360">
    <property type="term" value="P:regulation of cell shape"/>
    <property type="evidence" value="ECO:0007669"/>
    <property type="project" value="UniProtKB-KW"/>
</dbReference>
<dbReference type="Proteomes" id="UP001055307">
    <property type="component" value="Unassembled WGS sequence"/>
</dbReference>
<feature type="binding site" evidence="7">
    <location>
        <begin position="410"/>
        <end position="413"/>
    </location>
    <ligand>
        <name>meso-2,6-diaminopimelate</name>
        <dbReference type="ChEBI" id="CHEBI:57791"/>
    </ligand>
</feature>
<feature type="binding site" evidence="7">
    <location>
        <position position="458"/>
    </location>
    <ligand>
        <name>meso-2,6-diaminopimelate</name>
        <dbReference type="ChEBI" id="CHEBI:57791"/>
    </ligand>
</feature>
<geneLocation type="plasmid" evidence="12">
    <name>1</name>
</geneLocation>
<keyword evidence="6 7" id="KW-0961">Cell wall biogenesis/degradation</keyword>
<dbReference type="GO" id="GO:0071555">
    <property type="term" value="P:cell wall organization"/>
    <property type="evidence" value="ECO:0007669"/>
    <property type="project" value="UniProtKB-KW"/>
</dbReference>
<gene>
    <name evidence="7 12" type="primary">murE</name>
    <name evidence="12" type="ORF">MBLL_00025</name>
    <name evidence="13" type="ORF">OICFNHDK_3541</name>
</gene>
<comment type="caution">
    <text evidence="7">Lacks conserved residue(s) required for the propagation of feature annotation.</text>
</comment>
<keyword evidence="7 12" id="KW-0436">Ligase</keyword>
<dbReference type="EMBL" id="LR743510">
    <property type="protein sequence ID" value="CAA2136305.1"/>
    <property type="molecule type" value="Genomic_DNA"/>
</dbReference>
<dbReference type="InterPro" id="IPR005761">
    <property type="entry name" value="UDP-N-AcMur-Glu-dNH2Pim_ligase"/>
</dbReference>
<comment type="catalytic activity">
    <reaction evidence="7">
        <text>UDP-N-acetyl-alpha-D-muramoyl-L-alanyl-D-glutamate + meso-2,6-diaminopimelate + ATP = UDP-N-acetyl-alpha-D-muramoyl-L-alanyl-gamma-D-glutamyl-meso-2,6-diaminopimelate + ADP + phosphate + H(+)</text>
        <dbReference type="Rhea" id="RHEA:23676"/>
        <dbReference type="ChEBI" id="CHEBI:15378"/>
        <dbReference type="ChEBI" id="CHEBI:30616"/>
        <dbReference type="ChEBI" id="CHEBI:43474"/>
        <dbReference type="ChEBI" id="CHEBI:57791"/>
        <dbReference type="ChEBI" id="CHEBI:83900"/>
        <dbReference type="ChEBI" id="CHEBI:83905"/>
        <dbReference type="ChEBI" id="CHEBI:456216"/>
        <dbReference type="EC" id="6.3.2.13"/>
    </reaction>
</comment>
<evidence type="ECO:0000256" key="2">
    <source>
        <dbReference type="ARBA" id="ARBA00022618"/>
    </source>
</evidence>
<dbReference type="Gene3D" id="3.40.1190.10">
    <property type="entry name" value="Mur-like, catalytic domain"/>
    <property type="match status" value="1"/>
</dbReference>
<dbReference type="InterPro" id="IPR013221">
    <property type="entry name" value="Mur_ligase_cen"/>
</dbReference>
<feature type="modified residue" description="N6-carboxylysine" evidence="7">
    <location>
        <position position="219"/>
    </location>
</feature>
<dbReference type="AlphaFoldDB" id="A0A679JC66"/>
<keyword evidence="5 7" id="KW-0131">Cell cycle</keyword>
<feature type="binding site" evidence="7">
    <location>
        <begin position="152"/>
        <end position="153"/>
    </location>
    <ligand>
        <name>UDP-N-acetyl-alpha-D-muramoyl-L-alanyl-D-glutamate</name>
        <dbReference type="ChEBI" id="CHEBI:83900"/>
    </ligand>
</feature>
<evidence type="ECO:0000256" key="1">
    <source>
        <dbReference type="ARBA" id="ARBA00005898"/>
    </source>
</evidence>
<keyword evidence="3 7" id="KW-0133">Cell shape</keyword>
<dbReference type="SUPFAM" id="SSF53623">
    <property type="entry name" value="MurD-like peptide ligases, catalytic domain"/>
    <property type="match status" value="1"/>
</dbReference>
<evidence type="ECO:0000313" key="14">
    <source>
        <dbReference type="Proteomes" id="UP001055307"/>
    </source>
</evidence>
<keyword evidence="14" id="KW-1185">Reference proteome</keyword>
<dbReference type="InterPro" id="IPR035911">
    <property type="entry name" value="MurE/MurF_N"/>
</dbReference>
<name>A0A679JC66_9HYPH</name>
<evidence type="ECO:0000259" key="11">
    <source>
        <dbReference type="Pfam" id="PF08245"/>
    </source>
</evidence>
<keyword evidence="2 7" id="KW-0132">Cell division</keyword>
<keyword evidence="7" id="KW-0460">Magnesium</keyword>
<reference evidence="12" key="2">
    <citation type="submission" date="2019-12" db="EMBL/GenBank/DDBJ databases">
        <authorList>
            <person name="Cremers G."/>
        </authorList>
    </citation>
    <scope>NUCLEOTIDE SEQUENCE</scope>
    <source>
        <strain evidence="12">Mbul2</strain>
        <plasmid evidence="12">1</plasmid>
    </source>
</reference>
<dbReference type="InterPro" id="IPR000713">
    <property type="entry name" value="Mur_ligase_N"/>
</dbReference>
<dbReference type="NCBIfam" id="NF001126">
    <property type="entry name" value="PRK00139.1-4"/>
    <property type="match status" value="1"/>
</dbReference>
<comment type="function">
    <text evidence="7">Catalyzes the addition of meso-diaminopimelic acid to the nucleotide precursor UDP-N-acetylmuramoyl-L-alanyl-D-glutamate (UMAG) in the biosynthesis of bacterial cell-wall peptidoglycan.</text>
</comment>
<dbReference type="PANTHER" id="PTHR23135">
    <property type="entry name" value="MUR LIGASE FAMILY MEMBER"/>
    <property type="match status" value="1"/>
</dbReference>
<dbReference type="PANTHER" id="PTHR23135:SF4">
    <property type="entry name" value="UDP-N-ACETYLMURAMOYL-L-ALANYL-D-GLUTAMATE--2,6-DIAMINOPIMELATE LIGASE MURE HOMOLOG, CHLOROPLASTIC"/>
    <property type="match status" value="1"/>
</dbReference>
<evidence type="ECO:0000256" key="8">
    <source>
        <dbReference type="RuleBase" id="RU004135"/>
    </source>
</evidence>
<evidence type="ECO:0000256" key="3">
    <source>
        <dbReference type="ARBA" id="ARBA00022960"/>
    </source>
</evidence>
<dbReference type="GO" id="GO:0000287">
    <property type="term" value="F:magnesium ion binding"/>
    <property type="evidence" value="ECO:0007669"/>
    <property type="project" value="UniProtKB-UniRule"/>
</dbReference>
<keyword evidence="7" id="KW-0963">Cytoplasm</keyword>
<comment type="subcellular location">
    <subcellularLocation>
        <location evidence="7 8">Cytoplasm</location>
    </subcellularLocation>
</comment>
<keyword evidence="12" id="KW-0614">Plasmid</keyword>
<dbReference type="EC" id="6.3.2.13" evidence="7"/>
<feature type="domain" description="Mur ligase central" evidence="11">
    <location>
        <begin position="108"/>
        <end position="312"/>
    </location>
</feature>
<evidence type="ECO:0000259" key="10">
    <source>
        <dbReference type="Pfam" id="PF02875"/>
    </source>
</evidence>
<sequence length="489" mass="50792">MSGMTLGGLFPEADLGAAAGNAVHGITADSRRVVPGGVFVAVPGTRVDGKVFAAKAFADGAVAILGEGDRPADLPAEALWIAVPDVRRVLALAAARFSGRQPQTVIAVTGTSGKSSVADFVRQILSRLGFASASLGTVGIVTDRGAQYGSLTTPDPVSLHETLARLADDGITHLAMEASSHGIEQRRLDGVTLTVAGFTNLGRDHLDYHATIEEYLQAKLRLFTTLLPDGRPVIVNADGPYGDRVIEAARAAGHDVLTTGMKGDAIRLVDARTEGFAQVLTIRLGDEPGTHRVDLPLVGAFQVENALLAAGLVGAAIGRDRMADVLATLEHLTGVPGRMERIGEVNGALCLVDYAHKPEALESVLDALRPFATGRLTCVFGCGGDRDTGKRPLMGAIAARKADLVIVTDDNPRSEDPASIRAAILAASPGAIEIGDRAEAIRTAMRGLRPGDVLVVAGKGHETGQIVGAQVLPFSDHEVIRSAIAEVGA</sequence>
<keyword evidence="4 7" id="KW-0573">Peptidoglycan synthesis</keyword>
<evidence type="ECO:0000256" key="7">
    <source>
        <dbReference type="HAMAP-Rule" id="MF_00208"/>
    </source>
</evidence>
<dbReference type="Pfam" id="PF01225">
    <property type="entry name" value="Mur_ligase"/>
    <property type="match status" value="1"/>
</dbReference>
<feature type="binding site" evidence="7">
    <location>
        <position position="187"/>
    </location>
    <ligand>
        <name>UDP-N-acetyl-alpha-D-muramoyl-L-alanyl-D-glutamate</name>
        <dbReference type="ChEBI" id="CHEBI:83900"/>
    </ligand>
</feature>
<dbReference type="SUPFAM" id="SSF53244">
    <property type="entry name" value="MurD-like peptide ligases, peptide-binding domain"/>
    <property type="match status" value="1"/>
</dbReference>
<dbReference type="GO" id="GO:0009252">
    <property type="term" value="P:peptidoglycan biosynthetic process"/>
    <property type="evidence" value="ECO:0007669"/>
    <property type="project" value="UniProtKB-UniRule"/>
</dbReference>
<comment type="pathway">
    <text evidence="7 8">Cell wall biogenesis; peptidoglycan biosynthesis.</text>
</comment>
<keyword evidence="7" id="KW-0067">ATP-binding</keyword>
<dbReference type="InterPro" id="IPR004101">
    <property type="entry name" value="Mur_ligase_C"/>
</dbReference>
<dbReference type="InterPro" id="IPR036615">
    <property type="entry name" value="Mur_ligase_C_dom_sf"/>
</dbReference>
<reference evidence="13" key="3">
    <citation type="submission" date="2021-08" db="EMBL/GenBank/DDBJ databases">
        <authorList>
            <person name="Tani A."/>
            <person name="Ola A."/>
            <person name="Ogura Y."/>
            <person name="Katsura K."/>
            <person name="Hayashi T."/>
        </authorList>
    </citation>
    <scope>NUCLEOTIDE SEQUENCE</scope>
    <source>
        <strain evidence="13">DSM 21893</strain>
    </source>
</reference>
<dbReference type="NCBIfam" id="TIGR01085">
    <property type="entry name" value="murE"/>
    <property type="match status" value="1"/>
</dbReference>
<dbReference type="GO" id="GO:0008765">
    <property type="term" value="F:UDP-N-acetylmuramoylalanyl-D-glutamate-2,6-diaminopimelate ligase activity"/>
    <property type="evidence" value="ECO:0007669"/>
    <property type="project" value="UniProtKB-UniRule"/>
</dbReference>
<feature type="binding site" evidence="7">
    <location>
        <position position="386"/>
    </location>
    <ligand>
        <name>meso-2,6-diaminopimelate</name>
        <dbReference type="ChEBI" id="CHEBI:57791"/>
    </ligand>
</feature>
<reference evidence="13" key="1">
    <citation type="journal article" date="2016" name="Front. Microbiol.">
        <title>Genome Sequence of the Piezophilic, Mesophilic Sulfate-Reducing Bacterium Desulfovibrio indicus J2T.</title>
        <authorList>
            <person name="Cao J."/>
            <person name="Maignien L."/>
            <person name="Shao Z."/>
            <person name="Alain K."/>
            <person name="Jebbar M."/>
        </authorList>
    </citation>
    <scope>NUCLEOTIDE SEQUENCE</scope>
    <source>
        <strain evidence="13">DSM 21893</strain>
    </source>
</reference>
<dbReference type="InterPro" id="IPR036565">
    <property type="entry name" value="Mur-like_cat_sf"/>
</dbReference>
<dbReference type="Pfam" id="PF02875">
    <property type="entry name" value="Mur_ligase_C"/>
    <property type="match status" value="1"/>
</dbReference>
<proteinExistence type="inferred from homology"/>
<dbReference type="EMBL" id="BPQF01000018">
    <property type="protein sequence ID" value="GJD41063.1"/>
    <property type="molecule type" value="Genomic_DNA"/>
</dbReference>
<dbReference type="GO" id="GO:0005737">
    <property type="term" value="C:cytoplasm"/>
    <property type="evidence" value="ECO:0007669"/>
    <property type="project" value="UniProtKB-SubCell"/>
</dbReference>
<feature type="binding site" evidence="7">
    <location>
        <begin position="110"/>
        <end position="116"/>
    </location>
    <ligand>
        <name>ATP</name>
        <dbReference type="ChEBI" id="CHEBI:30616"/>
    </ligand>
</feature>
<organism evidence="12">
    <name type="scientific">Methylobacterium bullatum</name>
    <dbReference type="NCBI Taxonomy" id="570505"/>
    <lineage>
        <taxon>Bacteria</taxon>
        <taxon>Pseudomonadati</taxon>
        <taxon>Pseudomonadota</taxon>
        <taxon>Alphaproteobacteria</taxon>
        <taxon>Hyphomicrobiales</taxon>
        <taxon>Methylobacteriaceae</taxon>
        <taxon>Methylobacterium</taxon>
    </lineage>
</organism>
<protein>
    <recommendedName>
        <fullName evidence="7">UDP-N-acetylmuramoyl-L-alanyl-D-glutamate--2,6-diaminopimelate ligase</fullName>
        <ecNumber evidence="7">6.3.2.13</ecNumber>
    </recommendedName>
    <alternativeName>
        <fullName evidence="7">Meso-A2pm-adding enzyme</fullName>
    </alternativeName>
    <alternativeName>
        <fullName evidence="7">Meso-diaminopimelate-adding enzyme</fullName>
    </alternativeName>
    <alternativeName>
        <fullName evidence="7">UDP-MurNAc-L-Ala-D-Glu:meso-diaminopimelate ligase</fullName>
    </alternativeName>
    <alternativeName>
        <fullName evidence="7">UDP-MurNAc-tripeptide synthetase</fullName>
    </alternativeName>
    <alternativeName>
        <fullName evidence="7">UDP-N-acetylmuramyl-tripeptide synthetase</fullName>
    </alternativeName>
</protein>
<feature type="short sequence motif" description="Meso-diaminopimelate recognition motif" evidence="7">
    <location>
        <begin position="410"/>
        <end position="413"/>
    </location>
</feature>
<dbReference type="Gene3D" id="3.40.1390.10">
    <property type="entry name" value="MurE/MurF, N-terminal domain"/>
    <property type="match status" value="1"/>
</dbReference>
<keyword evidence="7" id="KW-0547">Nucleotide-binding</keyword>
<dbReference type="Gene3D" id="3.90.190.20">
    <property type="entry name" value="Mur ligase, C-terminal domain"/>
    <property type="match status" value="1"/>
</dbReference>
<evidence type="ECO:0000256" key="5">
    <source>
        <dbReference type="ARBA" id="ARBA00023306"/>
    </source>
</evidence>
<evidence type="ECO:0000256" key="4">
    <source>
        <dbReference type="ARBA" id="ARBA00022984"/>
    </source>
</evidence>
<feature type="binding site" evidence="7">
    <location>
        <position position="30"/>
    </location>
    <ligand>
        <name>UDP-N-acetyl-alpha-D-muramoyl-L-alanyl-D-glutamate</name>
        <dbReference type="ChEBI" id="CHEBI:83900"/>
    </ligand>
</feature>
<evidence type="ECO:0000259" key="9">
    <source>
        <dbReference type="Pfam" id="PF01225"/>
    </source>
</evidence>
<evidence type="ECO:0000313" key="13">
    <source>
        <dbReference type="EMBL" id="GJD41063.1"/>
    </source>
</evidence>
<evidence type="ECO:0000313" key="12">
    <source>
        <dbReference type="EMBL" id="CAA2136305.1"/>
    </source>
</evidence>
<dbReference type="Pfam" id="PF08245">
    <property type="entry name" value="Mur_ligase_M"/>
    <property type="match status" value="1"/>
</dbReference>
<feature type="binding site" evidence="7">
    <location>
        <position position="179"/>
    </location>
    <ligand>
        <name>UDP-N-acetyl-alpha-D-muramoyl-L-alanyl-D-glutamate</name>
        <dbReference type="ChEBI" id="CHEBI:83900"/>
    </ligand>
</feature>
<dbReference type="HAMAP" id="MF_00208">
    <property type="entry name" value="MurE"/>
    <property type="match status" value="1"/>
</dbReference>
<feature type="binding site" evidence="7">
    <location>
        <position position="462"/>
    </location>
    <ligand>
        <name>meso-2,6-diaminopimelate</name>
        <dbReference type="ChEBI" id="CHEBI:57791"/>
    </ligand>
</feature>
<feature type="domain" description="Mur ligase C-terminal" evidence="10">
    <location>
        <begin position="337"/>
        <end position="460"/>
    </location>
</feature>
<feature type="domain" description="Mur ligase N-terminal catalytic" evidence="9">
    <location>
        <begin position="23"/>
        <end position="97"/>
    </location>
</feature>
<dbReference type="GO" id="GO:0051301">
    <property type="term" value="P:cell division"/>
    <property type="evidence" value="ECO:0007669"/>
    <property type="project" value="UniProtKB-KW"/>
</dbReference>
<dbReference type="NCBIfam" id="NF001124">
    <property type="entry name" value="PRK00139.1-2"/>
    <property type="match status" value="1"/>
</dbReference>
<dbReference type="RefSeq" id="WP_147832470.1">
    <property type="nucleotide sequence ID" value="NZ_BPQF01000018.1"/>
</dbReference>
<evidence type="ECO:0000256" key="6">
    <source>
        <dbReference type="ARBA" id="ARBA00023316"/>
    </source>
</evidence>